<sequence>MHLGIGLGEIDRFVSQNTHFSPSLSRGYVPYRWHHIVAADESTAQVVGYVCLFIGPQSKGMHYQVAIGHLSSRLVMPRTYWAHGFDYDDASRHGRTVGSVSRIDITRFRASRQAP</sequence>
<gene>
    <name evidence="1" type="ORF">LCGC14_2468730</name>
</gene>
<organism evidence="1">
    <name type="scientific">marine sediment metagenome</name>
    <dbReference type="NCBI Taxonomy" id="412755"/>
    <lineage>
        <taxon>unclassified sequences</taxon>
        <taxon>metagenomes</taxon>
        <taxon>ecological metagenomes</taxon>
    </lineage>
</organism>
<evidence type="ECO:0000313" key="1">
    <source>
        <dbReference type="EMBL" id="KKL19114.1"/>
    </source>
</evidence>
<dbReference type="EMBL" id="LAZR01038606">
    <property type="protein sequence ID" value="KKL19114.1"/>
    <property type="molecule type" value="Genomic_DNA"/>
</dbReference>
<dbReference type="AlphaFoldDB" id="A0A0F9BAZ5"/>
<reference evidence="1" key="1">
    <citation type="journal article" date="2015" name="Nature">
        <title>Complex archaea that bridge the gap between prokaryotes and eukaryotes.</title>
        <authorList>
            <person name="Spang A."/>
            <person name="Saw J.H."/>
            <person name="Jorgensen S.L."/>
            <person name="Zaremba-Niedzwiedzka K."/>
            <person name="Martijn J."/>
            <person name="Lind A.E."/>
            <person name="van Eijk R."/>
            <person name="Schleper C."/>
            <person name="Guy L."/>
            <person name="Ettema T.J."/>
        </authorList>
    </citation>
    <scope>NUCLEOTIDE SEQUENCE</scope>
</reference>
<accession>A0A0F9BAZ5</accession>
<comment type="caution">
    <text evidence="1">The sequence shown here is derived from an EMBL/GenBank/DDBJ whole genome shotgun (WGS) entry which is preliminary data.</text>
</comment>
<name>A0A0F9BAZ5_9ZZZZ</name>
<protein>
    <submittedName>
        <fullName evidence="1">Uncharacterized protein</fullName>
    </submittedName>
</protein>
<proteinExistence type="predicted"/>